<comment type="caution">
    <text evidence="1">The sequence shown here is derived from an EMBL/GenBank/DDBJ whole genome shotgun (WGS) entry which is preliminary data.</text>
</comment>
<dbReference type="Proteomes" id="UP000714275">
    <property type="component" value="Unassembled WGS sequence"/>
</dbReference>
<dbReference type="EMBL" id="JABBWD010000011">
    <property type="protein sequence ID" value="KAG1779607.1"/>
    <property type="molecule type" value="Genomic_DNA"/>
</dbReference>
<accession>A0A9P7A0P0</accession>
<gene>
    <name evidence="1" type="ORF">EV702DRAFT_965506</name>
</gene>
<name>A0A9P7A0P0_9AGAM</name>
<evidence type="ECO:0000313" key="1">
    <source>
        <dbReference type="EMBL" id="KAG1779607.1"/>
    </source>
</evidence>
<proteinExistence type="predicted"/>
<dbReference type="AlphaFoldDB" id="A0A9P7A0P0"/>
<protein>
    <submittedName>
        <fullName evidence="1">Uncharacterized protein</fullName>
    </submittedName>
</protein>
<reference evidence="1" key="1">
    <citation type="journal article" date="2020" name="New Phytol.">
        <title>Comparative genomics reveals dynamic genome evolution in host specialist ectomycorrhizal fungi.</title>
        <authorList>
            <person name="Lofgren L.A."/>
            <person name="Nguyen N.H."/>
            <person name="Vilgalys R."/>
            <person name="Ruytinx J."/>
            <person name="Liao H.L."/>
            <person name="Branco S."/>
            <person name="Kuo A."/>
            <person name="LaButti K."/>
            <person name="Lipzen A."/>
            <person name="Andreopoulos W."/>
            <person name="Pangilinan J."/>
            <person name="Riley R."/>
            <person name="Hundley H."/>
            <person name="Na H."/>
            <person name="Barry K."/>
            <person name="Grigoriev I.V."/>
            <person name="Stajich J.E."/>
            <person name="Kennedy P.G."/>
        </authorList>
    </citation>
    <scope>NUCLEOTIDE SEQUENCE</scope>
    <source>
        <strain evidence="1">DOB743</strain>
    </source>
</reference>
<keyword evidence="2" id="KW-1185">Reference proteome</keyword>
<sequence>MSLPVHIFPLPTTPDTASCKFIDLIQQASSKRVNWDPLIDIKVGHYGTINSETRELEVEGNIYDACFQQSLRQQGLGINLTDPSYQPIKGAIEDDIIISSMCVKKGELLGSGKPEVSFLDLSIKADFQFPEGMRGAILAMRKPQQEYIPQGRFLNVIFEANQLKDKYLVVSTCTCPAYCCYLSDSSGKKVALAFVTSGGRAPSGWWTDGQAAFLRTERDKAGRYLYTPLYSLESRASWFQRLRVHTGMCATGSRLYSTSVLTSPQRVLSYFIVAVSWGRKLCELLSFS</sequence>
<dbReference type="OrthoDB" id="2616248at2759"/>
<organism evidence="1 2">
    <name type="scientific">Suillus placidus</name>
    <dbReference type="NCBI Taxonomy" id="48579"/>
    <lineage>
        <taxon>Eukaryota</taxon>
        <taxon>Fungi</taxon>
        <taxon>Dikarya</taxon>
        <taxon>Basidiomycota</taxon>
        <taxon>Agaricomycotina</taxon>
        <taxon>Agaricomycetes</taxon>
        <taxon>Agaricomycetidae</taxon>
        <taxon>Boletales</taxon>
        <taxon>Suillineae</taxon>
        <taxon>Suillaceae</taxon>
        <taxon>Suillus</taxon>
    </lineage>
</organism>
<evidence type="ECO:0000313" key="2">
    <source>
        <dbReference type="Proteomes" id="UP000714275"/>
    </source>
</evidence>